<dbReference type="Proteomes" id="UP001375240">
    <property type="component" value="Unassembled WGS sequence"/>
</dbReference>
<dbReference type="EMBL" id="JAVHNQ010000002">
    <property type="protein sequence ID" value="KAK6354966.1"/>
    <property type="molecule type" value="Genomic_DNA"/>
</dbReference>
<evidence type="ECO:0000313" key="3">
    <source>
        <dbReference type="EMBL" id="KAK6354966.1"/>
    </source>
</evidence>
<feature type="region of interest" description="Disordered" evidence="2">
    <location>
        <begin position="635"/>
        <end position="679"/>
    </location>
</feature>
<feature type="compositionally biased region" description="Low complexity" evidence="2">
    <location>
        <begin position="77"/>
        <end position="87"/>
    </location>
</feature>
<keyword evidence="4" id="KW-1185">Reference proteome</keyword>
<feature type="compositionally biased region" description="Polar residues" evidence="2">
    <location>
        <begin position="157"/>
        <end position="167"/>
    </location>
</feature>
<feature type="coiled-coil region" evidence="1">
    <location>
        <begin position="464"/>
        <end position="491"/>
    </location>
</feature>
<dbReference type="AlphaFoldDB" id="A0AAV9V577"/>
<proteinExistence type="predicted"/>
<accession>A0AAV9V577</accession>
<feature type="compositionally biased region" description="Basic and acidic residues" evidence="2">
    <location>
        <begin position="405"/>
        <end position="414"/>
    </location>
</feature>
<feature type="compositionally biased region" description="Basic residues" evidence="2">
    <location>
        <begin position="346"/>
        <end position="355"/>
    </location>
</feature>
<protein>
    <submittedName>
        <fullName evidence="3">Uncharacterized protein</fullName>
    </submittedName>
</protein>
<evidence type="ECO:0000256" key="2">
    <source>
        <dbReference type="SAM" id="MobiDB-lite"/>
    </source>
</evidence>
<reference evidence="3 4" key="1">
    <citation type="submission" date="2019-10" db="EMBL/GenBank/DDBJ databases">
        <authorList>
            <person name="Palmer J.M."/>
        </authorList>
    </citation>
    <scope>NUCLEOTIDE SEQUENCE [LARGE SCALE GENOMIC DNA]</scope>
    <source>
        <strain evidence="3 4">TWF696</strain>
    </source>
</reference>
<feature type="compositionally biased region" description="Basic and acidic residues" evidence="2">
    <location>
        <begin position="310"/>
        <end position="329"/>
    </location>
</feature>
<feature type="compositionally biased region" description="Polar residues" evidence="2">
    <location>
        <begin position="211"/>
        <end position="221"/>
    </location>
</feature>
<feature type="compositionally biased region" description="Polar residues" evidence="2">
    <location>
        <begin position="250"/>
        <end position="260"/>
    </location>
</feature>
<keyword evidence="1" id="KW-0175">Coiled coil</keyword>
<feature type="compositionally biased region" description="Low complexity" evidence="2">
    <location>
        <begin position="99"/>
        <end position="114"/>
    </location>
</feature>
<organism evidence="3 4">
    <name type="scientific">Orbilia brochopaga</name>
    <dbReference type="NCBI Taxonomy" id="3140254"/>
    <lineage>
        <taxon>Eukaryota</taxon>
        <taxon>Fungi</taxon>
        <taxon>Dikarya</taxon>
        <taxon>Ascomycota</taxon>
        <taxon>Pezizomycotina</taxon>
        <taxon>Orbiliomycetes</taxon>
        <taxon>Orbiliales</taxon>
        <taxon>Orbiliaceae</taxon>
        <taxon>Orbilia</taxon>
    </lineage>
</organism>
<feature type="compositionally biased region" description="Basic and acidic residues" evidence="2">
    <location>
        <begin position="386"/>
        <end position="395"/>
    </location>
</feature>
<gene>
    <name evidence="3" type="ORF">TWF696_004094</name>
</gene>
<evidence type="ECO:0000313" key="4">
    <source>
        <dbReference type="Proteomes" id="UP001375240"/>
    </source>
</evidence>
<evidence type="ECO:0000256" key="1">
    <source>
        <dbReference type="SAM" id="Coils"/>
    </source>
</evidence>
<feature type="compositionally biased region" description="Low complexity" evidence="2">
    <location>
        <begin position="649"/>
        <end position="661"/>
    </location>
</feature>
<feature type="region of interest" description="Disordered" evidence="2">
    <location>
        <begin position="1"/>
        <end position="433"/>
    </location>
</feature>
<feature type="compositionally biased region" description="Low complexity" evidence="2">
    <location>
        <begin position="274"/>
        <end position="285"/>
    </location>
</feature>
<dbReference type="PRINTS" id="PR01217">
    <property type="entry name" value="PRICHEXTENSN"/>
</dbReference>
<comment type="caution">
    <text evidence="3">The sequence shown here is derived from an EMBL/GenBank/DDBJ whole genome shotgun (WGS) entry which is preliminary data.</text>
</comment>
<feature type="compositionally biased region" description="Basic and acidic residues" evidence="2">
    <location>
        <begin position="18"/>
        <end position="28"/>
    </location>
</feature>
<sequence length="760" mass="79242">MIDPATEEPGPSTATMEPIDRPAEHETEPVPPTPAPIAQPTTTAPIRPQDVPVLPATPLLNYAVPGHAKSPAPKPTTPVVTKARPATSEAKGKKKNEKAPAVATPAPTMAAVAKAPPPSSPTPTLAKAATKEPATKKAKPPTLPPLSAVIAAATAEPSPTSVKSEATASPKAIKLPAINQTNEQTTPSTSVPPTPLTTAPVPAQRHRTMRIVSSSSTPTTRDASKEKENLKDKEKEKDVKALPDMHPLSTAATATKQGTRPATPASELISDTASTTSSKRGSISSPMVRSDSMASSNITTAGKAKSKSALKKERQALNKAEEKEKEKEPVPTQSPTVEDHAPVATRARKKDKKGKAPVYAVNKGKQPATAPASPKPSTPVSAHAVLESDPRDDGSSRAGSVSVPAHEENQREQVQEGEQEQNENGTGTESAQETVLDFDPAEIIRSLHISGEVNFRELEMLKPVVGLQHRYDITQQELEEFERRMEMANMAAASVGDGDDPQISVEITTSATGESSASVTAGASSTSRVIVTPGGVVLKGLTPEQEAKFLKLEERTARAGGPIKAPDFTLPKRDASTLAGTLATKAASLADLSLEETLAYLNQLNQFLEFSPETAAAAAAAASQLAQAHSQFTAGKVNTAPPPTIQPLAAGSSKSAGGSSNKKGKAPATDAGPPPSPINPASVASAAVAAAAGSLEQMLMMGFHGAFGGDKAPEIKMSVEELEKELIASRKNTETLEKRLNNLVKRNQRLIFGALESVPK</sequence>
<name>A0AAV9V577_9PEZI</name>
<feature type="compositionally biased region" description="Basic and acidic residues" evidence="2">
    <location>
        <begin position="222"/>
        <end position="243"/>
    </location>
</feature>